<evidence type="ECO:0000313" key="2">
    <source>
        <dbReference type="Proteomes" id="UP001232445"/>
    </source>
</evidence>
<gene>
    <name evidence="1" type="ORF">J2S00_002159</name>
</gene>
<evidence type="ECO:0008006" key="3">
    <source>
        <dbReference type="Google" id="ProtNLM"/>
    </source>
</evidence>
<proteinExistence type="predicted"/>
<keyword evidence="2" id="KW-1185">Reference proteome</keyword>
<organism evidence="1 2">
    <name type="scientific">Caldalkalibacillus uzonensis</name>
    <dbReference type="NCBI Taxonomy" id="353224"/>
    <lineage>
        <taxon>Bacteria</taxon>
        <taxon>Bacillati</taxon>
        <taxon>Bacillota</taxon>
        <taxon>Bacilli</taxon>
        <taxon>Bacillales</taxon>
        <taxon>Bacillaceae</taxon>
        <taxon>Caldalkalibacillus</taxon>
    </lineage>
</organism>
<accession>A0ABU0CTE1</accession>
<dbReference type="EMBL" id="JAUSUQ010000007">
    <property type="protein sequence ID" value="MDQ0339372.1"/>
    <property type="molecule type" value="Genomic_DNA"/>
</dbReference>
<protein>
    <recommendedName>
        <fullName evidence="3">DUF600 family protein</fullName>
    </recommendedName>
</protein>
<evidence type="ECO:0000313" key="1">
    <source>
        <dbReference type="EMBL" id="MDQ0339372.1"/>
    </source>
</evidence>
<sequence>MEHILRKLQPVLGINRPLQIAKTEWSYEVVDEETGEVYGTITFDENGRFLCYDKCEDAEMEMEQAIGKGMDATKQIETILQRAEAFVQAFVEKEVYFVMMNECDDEHYMVLYQERDPKLGISIPHTG</sequence>
<name>A0ABU0CTE1_9BACI</name>
<dbReference type="Proteomes" id="UP001232445">
    <property type="component" value="Unassembled WGS sequence"/>
</dbReference>
<comment type="caution">
    <text evidence="1">The sequence shown here is derived from an EMBL/GenBank/DDBJ whole genome shotgun (WGS) entry which is preliminary data.</text>
</comment>
<dbReference type="RefSeq" id="WP_307339240.1">
    <property type="nucleotide sequence ID" value="NZ_JAUSUQ010000007.1"/>
</dbReference>
<reference evidence="1 2" key="1">
    <citation type="submission" date="2023-07" db="EMBL/GenBank/DDBJ databases">
        <title>Genomic Encyclopedia of Type Strains, Phase IV (KMG-IV): sequencing the most valuable type-strain genomes for metagenomic binning, comparative biology and taxonomic classification.</title>
        <authorList>
            <person name="Goeker M."/>
        </authorList>
    </citation>
    <scope>NUCLEOTIDE SEQUENCE [LARGE SCALE GENOMIC DNA]</scope>
    <source>
        <strain evidence="1 2">DSM 17740</strain>
    </source>
</reference>